<comment type="caution">
    <text evidence="1">The sequence shown here is derived from an EMBL/GenBank/DDBJ whole genome shotgun (WGS) entry which is preliminary data.</text>
</comment>
<name>A0A917WQI0_9ACTN</name>
<dbReference type="SUPFAM" id="SSF53756">
    <property type="entry name" value="UDP-Glycosyltransferase/glycogen phosphorylase"/>
    <property type="match status" value="1"/>
</dbReference>
<organism evidence="1 2">
    <name type="scientific">Micromonospora sonchi</name>
    <dbReference type="NCBI Taxonomy" id="1763543"/>
    <lineage>
        <taxon>Bacteria</taxon>
        <taxon>Bacillati</taxon>
        <taxon>Actinomycetota</taxon>
        <taxon>Actinomycetes</taxon>
        <taxon>Micromonosporales</taxon>
        <taxon>Micromonosporaceae</taxon>
        <taxon>Micromonospora</taxon>
    </lineage>
</organism>
<proteinExistence type="predicted"/>
<gene>
    <name evidence="1" type="ORF">GCM10011608_01700</name>
</gene>
<evidence type="ECO:0000313" key="2">
    <source>
        <dbReference type="Proteomes" id="UP000608890"/>
    </source>
</evidence>
<evidence type="ECO:0000313" key="1">
    <source>
        <dbReference type="EMBL" id="GGM20759.1"/>
    </source>
</evidence>
<sequence length="416" mass="47198">MRRTVLFLVTSFWAYGELAIATEFAQRMAGTGFRPLFLVPPSHRRLIANAGLDYQVMVPGAGKINRIQLQDIQHVHRPALVVLADFMNYDFCDRHYGLSRADLSIFDCPIGTFDNFSWGRPGAWLDTYGFKAKYEADISLDGLAFRLRPCPLNNPLDEMSGPDVHAYPLLESTVDVPVAQRADVRRELGLTRDRPVVLVTGATWQRMHQAYPRVVNFVDASHRMLERLLSRLLEHADVLAVGPQLVFHDRVPDGFYPLGPVEPERFRRLIQAVDLHISNNIVSVSLHRLALRGIPSVVLMNSLTLRNGRLRWEGTTDRPLTDFARQVVEGVDYLYPCRMFPVGWYHFLHSLLADNPFTDVVPHVEMFDEEAALATVLPLLGRGPERDRLTQARETYLGALRKLPDVDTVLRQVTAL</sequence>
<protein>
    <submittedName>
        <fullName evidence="1">Uncharacterized protein</fullName>
    </submittedName>
</protein>
<reference evidence="1" key="1">
    <citation type="journal article" date="2014" name="Int. J. Syst. Evol. Microbiol.">
        <title>Complete genome sequence of Corynebacterium casei LMG S-19264T (=DSM 44701T), isolated from a smear-ripened cheese.</title>
        <authorList>
            <consortium name="US DOE Joint Genome Institute (JGI-PGF)"/>
            <person name="Walter F."/>
            <person name="Albersmeier A."/>
            <person name="Kalinowski J."/>
            <person name="Ruckert C."/>
        </authorList>
    </citation>
    <scope>NUCLEOTIDE SEQUENCE</scope>
    <source>
        <strain evidence="1">CGMCC 4.7312</strain>
    </source>
</reference>
<reference evidence="1" key="2">
    <citation type="submission" date="2020-09" db="EMBL/GenBank/DDBJ databases">
        <authorList>
            <person name="Sun Q."/>
            <person name="Zhou Y."/>
        </authorList>
    </citation>
    <scope>NUCLEOTIDE SEQUENCE</scope>
    <source>
        <strain evidence="1">CGMCC 4.7312</strain>
    </source>
</reference>
<dbReference type="EMBL" id="BMNB01000001">
    <property type="protein sequence ID" value="GGM20759.1"/>
    <property type="molecule type" value="Genomic_DNA"/>
</dbReference>
<dbReference type="Pfam" id="PF19892">
    <property type="entry name" value="DUF6365"/>
    <property type="match status" value="1"/>
</dbReference>
<dbReference type="InterPro" id="IPR045945">
    <property type="entry name" value="DUF6365"/>
</dbReference>
<accession>A0A917WQI0</accession>
<dbReference type="Proteomes" id="UP000608890">
    <property type="component" value="Unassembled WGS sequence"/>
</dbReference>
<dbReference type="RefSeq" id="WP_189040268.1">
    <property type="nucleotide sequence ID" value="NZ_BMNB01000001.1"/>
</dbReference>
<dbReference type="AlphaFoldDB" id="A0A917WQI0"/>
<keyword evidence="2" id="KW-1185">Reference proteome</keyword>